<dbReference type="GO" id="GO:0005525">
    <property type="term" value="F:GTP binding"/>
    <property type="evidence" value="ECO:0007669"/>
    <property type="project" value="UniProtKB-UniRule"/>
</dbReference>
<dbReference type="OrthoDB" id="9804921at2"/>
<name>A0A2K8NT65_9MOLU</name>
<comment type="cofactor">
    <cofactor evidence="1">
        <name>Mg(2+)</name>
        <dbReference type="ChEBI" id="CHEBI:18420"/>
    </cofactor>
</comment>
<dbReference type="NCBIfam" id="TIGR03598">
    <property type="entry name" value="GTPase_YsxC"/>
    <property type="match status" value="1"/>
</dbReference>
<keyword evidence="4" id="KW-0479">Metal-binding</keyword>
<comment type="function">
    <text evidence="10">Necessary for normal cell division and for the maintenance of normal septation.</text>
</comment>
<dbReference type="PROSITE" id="PS51706">
    <property type="entry name" value="G_ENGB"/>
    <property type="match status" value="1"/>
</dbReference>
<evidence type="ECO:0000256" key="2">
    <source>
        <dbReference type="ARBA" id="ARBA00009638"/>
    </source>
</evidence>
<dbReference type="HAMAP" id="MF_00321">
    <property type="entry name" value="GTPase_EngB"/>
    <property type="match status" value="1"/>
</dbReference>
<dbReference type="InterPro" id="IPR027417">
    <property type="entry name" value="P-loop_NTPase"/>
</dbReference>
<dbReference type="GO" id="GO:0046872">
    <property type="term" value="F:metal ion binding"/>
    <property type="evidence" value="ECO:0007669"/>
    <property type="project" value="UniProtKB-KW"/>
</dbReference>
<evidence type="ECO:0000256" key="8">
    <source>
        <dbReference type="ARBA" id="ARBA00023210"/>
    </source>
</evidence>
<organism evidence="11 12">
    <name type="scientific">Entomoplasma freundtii</name>
    <dbReference type="NCBI Taxonomy" id="74700"/>
    <lineage>
        <taxon>Bacteria</taxon>
        <taxon>Bacillati</taxon>
        <taxon>Mycoplasmatota</taxon>
        <taxon>Mollicutes</taxon>
        <taxon>Entomoplasmatales</taxon>
        <taxon>Entomoplasmataceae</taxon>
        <taxon>Entomoplasma</taxon>
    </lineage>
</organism>
<keyword evidence="6" id="KW-0460">Magnesium</keyword>
<dbReference type="RefSeq" id="WP_100609319.1">
    <property type="nucleotide sequence ID" value="NZ_CP024962.1"/>
</dbReference>
<dbReference type="InterPro" id="IPR030393">
    <property type="entry name" value="G_ENGB_dom"/>
</dbReference>
<keyword evidence="9 10" id="KW-0131">Cell cycle</keyword>
<evidence type="ECO:0000256" key="6">
    <source>
        <dbReference type="ARBA" id="ARBA00022842"/>
    </source>
</evidence>
<proteinExistence type="inferred from homology"/>
<dbReference type="NCBIfam" id="TIGR00231">
    <property type="entry name" value="small_GTP"/>
    <property type="match status" value="1"/>
</dbReference>
<evidence type="ECO:0000256" key="5">
    <source>
        <dbReference type="ARBA" id="ARBA00022741"/>
    </source>
</evidence>
<dbReference type="Gene3D" id="3.40.50.300">
    <property type="entry name" value="P-loop containing nucleotide triphosphate hydrolases"/>
    <property type="match status" value="1"/>
</dbReference>
<evidence type="ECO:0000313" key="11">
    <source>
        <dbReference type="EMBL" id="ATZ16368.1"/>
    </source>
</evidence>
<protein>
    <recommendedName>
        <fullName evidence="10">Probable GTP-binding protein EngB</fullName>
    </recommendedName>
</protein>
<evidence type="ECO:0000256" key="4">
    <source>
        <dbReference type="ARBA" id="ARBA00022723"/>
    </source>
</evidence>
<evidence type="ECO:0000256" key="1">
    <source>
        <dbReference type="ARBA" id="ARBA00001946"/>
    </source>
</evidence>
<dbReference type="KEGG" id="efr:EFREU_v1c03420"/>
<evidence type="ECO:0000256" key="9">
    <source>
        <dbReference type="ARBA" id="ARBA00023306"/>
    </source>
</evidence>
<dbReference type="GO" id="GO:0000917">
    <property type="term" value="P:division septum assembly"/>
    <property type="evidence" value="ECO:0007669"/>
    <property type="project" value="UniProtKB-KW"/>
</dbReference>
<keyword evidence="8 10" id="KW-0717">Septation</keyword>
<dbReference type="InterPro" id="IPR006073">
    <property type="entry name" value="GTP-bd"/>
</dbReference>
<dbReference type="CDD" id="cd01876">
    <property type="entry name" value="YihA_EngB"/>
    <property type="match status" value="1"/>
</dbReference>
<reference evidence="11 12" key="1">
    <citation type="submission" date="2017-11" db="EMBL/GenBank/DDBJ databases">
        <title>Genome sequence of Entomoplasma freundtii BARC 318 (ATCC 51999).</title>
        <authorList>
            <person name="Lo W.-S."/>
            <person name="Gasparich G.E."/>
            <person name="Kuo C.-H."/>
        </authorList>
    </citation>
    <scope>NUCLEOTIDE SEQUENCE [LARGE SCALE GENOMIC DNA]</scope>
    <source>
        <strain evidence="11 12">BARC 318</strain>
    </source>
</reference>
<comment type="similarity">
    <text evidence="2 10">Belongs to the TRAFAC class TrmE-Era-EngA-EngB-Septin-like GTPase superfamily. EngB GTPase family.</text>
</comment>
<keyword evidence="3 10" id="KW-0132">Cell division</keyword>
<sequence>MIKQAQFIKSAAGREGWIDDQINEICFLGRSNVGKSSFINNLTNKKKLAKVSSTPGKTKLLNFFDINNGQFRIVDAPGYGFSKTTLAEKQQFARMMEDYLMNRSNLKGAVMLVDLRRKPNADDQQLYNFLKQLNLPVILIGTKLDKLKKNEINKNEKLIKNTLNYDQSDKFIKISNLNKGDLMPVYQGLIALAERK</sequence>
<evidence type="ECO:0000256" key="10">
    <source>
        <dbReference type="HAMAP-Rule" id="MF_00321"/>
    </source>
</evidence>
<keyword evidence="7 10" id="KW-0342">GTP-binding</keyword>
<dbReference type="GO" id="GO:0005829">
    <property type="term" value="C:cytosol"/>
    <property type="evidence" value="ECO:0007669"/>
    <property type="project" value="TreeGrafter"/>
</dbReference>
<dbReference type="PANTHER" id="PTHR11649:SF13">
    <property type="entry name" value="ENGB-TYPE G DOMAIN-CONTAINING PROTEIN"/>
    <property type="match status" value="1"/>
</dbReference>
<dbReference type="Proteomes" id="UP000232222">
    <property type="component" value="Chromosome"/>
</dbReference>
<gene>
    <name evidence="10 11" type="primary">engB</name>
    <name evidence="11" type="ORF">EFREU_v1c03420</name>
</gene>
<keyword evidence="5 10" id="KW-0547">Nucleotide-binding</keyword>
<keyword evidence="12" id="KW-1185">Reference proteome</keyword>
<dbReference type="Pfam" id="PF01926">
    <property type="entry name" value="MMR_HSR1"/>
    <property type="match status" value="1"/>
</dbReference>
<dbReference type="EMBL" id="CP024962">
    <property type="protein sequence ID" value="ATZ16368.1"/>
    <property type="molecule type" value="Genomic_DNA"/>
</dbReference>
<dbReference type="SUPFAM" id="SSF52540">
    <property type="entry name" value="P-loop containing nucleoside triphosphate hydrolases"/>
    <property type="match status" value="1"/>
</dbReference>
<dbReference type="InterPro" id="IPR019987">
    <property type="entry name" value="GTP-bd_ribosome_bio_YsxC"/>
</dbReference>
<dbReference type="AlphaFoldDB" id="A0A2K8NT65"/>
<evidence type="ECO:0000313" key="12">
    <source>
        <dbReference type="Proteomes" id="UP000232222"/>
    </source>
</evidence>
<accession>A0A2K8NT65</accession>
<evidence type="ECO:0000256" key="7">
    <source>
        <dbReference type="ARBA" id="ARBA00023134"/>
    </source>
</evidence>
<dbReference type="PANTHER" id="PTHR11649">
    <property type="entry name" value="MSS1/TRME-RELATED GTP-BINDING PROTEIN"/>
    <property type="match status" value="1"/>
</dbReference>
<evidence type="ECO:0000256" key="3">
    <source>
        <dbReference type="ARBA" id="ARBA00022618"/>
    </source>
</evidence>
<dbReference type="InterPro" id="IPR005225">
    <property type="entry name" value="Small_GTP-bd"/>
</dbReference>